<dbReference type="EMBL" id="JACVVK020000038">
    <property type="protein sequence ID" value="KAK7500291.1"/>
    <property type="molecule type" value="Genomic_DNA"/>
</dbReference>
<comment type="caution">
    <text evidence="2">The sequence shown here is derived from an EMBL/GenBank/DDBJ whole genome shotgun (WGS) entry which is preliminary data.</text>
</comment>
<reference evidence="2 3" key="1">
    <citation type="journal article" date="2023" name="Sci. Data">
        <title>Genome assembly of the Korean intertidal mud-creeper Batillaria attramentaria.</title>
        <authorList>
            <person name="Patra A.K."/>
            <person name="Ho P.T."/>
            <person name="Jun S."/>
            <person name="Lee S.J."/>
            <person name="Kim Y."/>
            <person name="Won Y.J."/>
        </authorList>
    </citation>
    <scope>NUCLEOTIDE SEQUENCE [LARGE SCALE GENOMIC DNA]</scope>
    <source>
        <strain evidence="2">Wonlab-2016</strain>
    </source>
</reference>
<proteinExistence type="predicted"/>
<sequence>MYRCSSYRLSTCIGLISNTAKSLKDLQPVARVRLLNVCSASRETFMKHKPSLSYCARNHMKHAASSVLPLQQQSGLPTSVRSSSSASVAHSGQTSSVFAHYHKLLEDDEFRPGNFLAFSTALCSAIYSDLGWLPWLQNHNHTISFMQLLMNDQLDNLIKDPLYDSQPFQAIRHHMLQNADCIPVKDCPEILLSLLFSGLEQTDPLTQALMSICYDAVPSLDIGGLRDMTHILQSQQNRHFRLSEQIVQRLQEILMDDPLEIQFEIQDLIFINPILAAFMSPEMIDKCAVAILSKIKDTFHDLDMDTIGGCFRYARKMSHRVDQDRLIEIKDLAKMALEGYGTYDKLQSYHIAEVCHNAKRMGCYTGPMVEKIQARSLALLRGKEGEPRIKDITNLLFAFTRSTPSGIKKELAGQLLEHLDDADVLILSNVADNMFELAIHDHELITLYQWKVMQNIDHISQYITRLVKVLRLLRERLDYDPTFNQQLTEILLKVLNHRQRFDVAFVVVSSQYILPNVSTVVPTILMECLLNVIPRCGLSLTLLVLHALEKMKGPWSRTLHNQIMEIRASIQASIGEKIENTTQARELATLIKGLHFKSQQKDFALLDRMMGHFPKLTKTMSRHDYLKTVHVFRRLTHPYYHPEVFDDLTSYAKENYAEIGFSGVLDLVNVLANAGYRPTDFDEFSNFTVQVLEDAMEEENYIGQVTLAFYLSLLQIFPDNVLSQIFTFDYLEEIDSIIEAEPDRLPFLKNLVMNLNRSVILECPHLDVPWFHEQYCRDMAQQTGDRVFHKNRVFGQEVDEAMLEVMGLSQYFTHQVYSPYYHPIDFEVVLDGVGQPVTNATGQIISPDDGGYQRVALQLVSNQQLCTNSHQRRGHFLRDRRHLEILGYRVEEIPRYEWNSMALSDWSAKVAYVRQKIFPDSHRDRSRIFSTDISS</sequence>
<evidence type="ECO:0000313" key="2">
    <source>
        <dbReference type="EMBL" id="KAK7500291.1"/>
    </source>
</evidence>
<feature type="domain" description="RAP" evidence="1">
    <location>
        <begin position="855"/>
        <end position="915"/>
    </location>
</feature>
<dbReference type="SMART" id="SM00952">
    <property type="entry name" value="RAP"/>
    <property type="match status" value="1"/>
</dbReference>
<name>A0ABD0LL59_9CAEN</name>
<organism evidence="2 3">
    <name type="scientific">Batillaria attramentaria</name>
    <dbReference type="NCBI Taxonomy" id="370345"/>
    <lineage>
        <taxon>Eukaryota</taxon>
        <taxon>Metazoa</taxon>
        <taxon>Spiralia</taxon>
        <taxon>Lophotrochozoa</taxon>
        <taxon>Mollusca</taxon>
        <taxon>Gastropoda</taxon>
        <taxon>Caenogastropoda</taxon>
        <taxon>Sorbeoconcha</taxon>
        <taxon>Cerithioidea</taxon>
        <taxon>Batillariidae</taxon>
        <taxon>Batillaria</taxon>
    </lineage>
</organism>
<dbReference type="PROSITE" id="PS51286">
    <property type="entry name" value="RAP"/>
    <property type="match status" value="1"/>
</dbReference>
<keyword evidence="3" id="KW-1185">Reference proteome</keyword>
<dbReference type="InterPro" id="IPR013584">
    <property type="entry name" value="RAP"/>
</dbReference>
<accession>A0ABD0LL59</accession>
<evidence type="ECO:0000313" key="3">
    <source>
        <dbReference type="Proteomes" id="UP001519460"/>
    </source>
</evidence>
<dbReference type="AlphaFoldDB" id="A0ABD0LL59"/>
<evidence type="ECO:0000259" key="1">
    <source>
        <dbReference type="PROSITE" id="PS51286"/>
    </source>
</evidence>
<dbReference type="InterPro" id="IPR013579">
    <property type="entry name" value="FAST_2"/>
</dbReference>
<dbReference type="Proteomes" id="UP001519460">
    <property type="component" value="Unassembled WGS sequence"/>
</dbReference>
<protein>
    <recommendedName>
        <fullName evidence="1">RAP domain-containing protein</fullName>
    </recommendedName>
</protein>
<gene>
    <name evidence="2" type="ORF">BaRGS_00008514</name>
</gene>
<dbReference type="Pfam" id="PF08373">
    <property type="entry name" value="RAP"/>
    <property type="match status" value="1"/>
</dbReference>
<dbReference type="Pfam" id="PF08368">
    <property type="entry name" value="FAST_2"/>
    <property type="match status" value="1"/>
</dbReference>